<proteinExistence type="predicted"/>
<feature type="chain" id="PRO_5045985562" evidence="2">
    <location>
        <begin position="19"/>
        <end position="259"/>
    </location>
</feature>
<keyword evidence="1" id="KW-0175">Coiled coil</keyword>
<evidence type="ECO:0000313" key="4">
    <source>
        <dbReference type="Proteomes" id="UP001648503"/>
    </source>
</evidence>
<accession>A0ABQ8FGV0</accession>
<evidence type="ECO:0000256" key="2">
    <source>
        <dbReference type="SAM" id="SignalP"/>
    </source>
</evidence>
<dbReference type="EMBL" id="JAFCIX010000116">
    <property type="protein sequence ID" value="KAH6598092.1"/>
    <property type="molecule type" value="Genomic_DNA"/>
</dbReference>
<protein>
    <submittedName>
        <fullName evidence="3">Uncharacterized protein</fullName>
    </submittedName>
</protein>
<comment type="caution">
    <text evidence="3">The sequence shown here is derived from an EMBL/GenBank/DDBJ whole genome shotgun (WGS) entry which is preliminary data.</text>
</comment>
<gene>
    <name evidence="3" type="ORF">BASA50_003973</name>
</gene>
<name>A0ABQ8FGV0_9FUNG</name>
<keyword evidence="4" id="KW-1185">Reference proteome</keyword>
<dbReference type="Proteomes" id="UP001648503">
    <property type="component" value="Unassembled WGS sequence"/>
</dbReference>
<evidence type="ECO:0000256" key="1">
    <source>
        <dbReference type="SAM" id="Coils"/>
    </source>
</evidence>
<keyword evidence="2" id="KW-0732">Signal</keyword>
<feature type="signal peptide" evidence="2">
    <location>
        <begin position="1"/>
        <end position="18"/>
    </location>
</feature>
<evidence type="ECO:0000313" key="3">
    <source>
        <dbReference type="EMBL" id="KAH6598092.1"/>
    </source>
</evidence>
<feature type="coiled-coil region" evidence="1">
    <location>
        <begin position="172"/>
        <end position="231"/>
    </location>
</feature>
<organism evidence="3 4">
    <name type="scientific">Batrachochytrium salamandrivorans</name>
    <dbReference type="NCBI Taxonomy" id="1357716"/>
    <lineage>
        <taxon>Eukaryota</taxon>
        <taxon>Fungi</taxon>
        <taxon>Fungi incertae sedis</taxon>
        <taxon>Chytridiomycota</taxon>
        <taxon>Chytridiomycota incertae sedis</taxon>
        <taxon>Chytridiomycetes</taxon>
        <taxon>Rhizophydiales</taxon>
        <taxon>Rhizophydiales incertae sedis</taxon>
        <taxon>Batrachochytrium</taxon>
    </lineage>
</organism>
<sequence length="259" mass="30258">MKLISFIAISFLAITVSAWPHRNSPYQNIRSSQSPRQFDQDEVEAEIERLTTEYEKEQDSFFPMDDDVNIRRQNAMDLGSKVNSIIAEFEKTGLNSYVRLELEGEYYDARMKWDDAVTEYNEQLPDYETARQKYNDAKAALYLLRGNQDLIVKHNTDYGGQIEPSLGSFYSIGLLKKQKDDLLKRIKDLLAKWKRINNFKAPLNDGLVTQRAELKDEIRFLQSQCKIAKEILREHNRSQSMGARFMNFFYSRMPNGPIE</sequence>
<reference evidence="3 4" key="1">
    <citation type="submission" date="2021-02" db="EMBL/GenBank/DDBJ databases">
        <title>Variation within the Batrachochytrium salamandrivorans European outbreak.</title>
        <authorList>
            <person name="Kelly M."/>
            <person name="Pasmans F."/>
            <person name="Shea T.P."/>
            <person name="Munoz J.F."/>
            <person name="Carranza S."/>
            <person name="Cuomo C.A."/>
            <person name="Martel A."/>
        </authorList>
    </citation>
    <scope>NUCLEOTIDE SEQUENCE [LARGE SCALE GENOMIC DNA]</scope>
    <source>
        <strain evidence="3 4">AMFP18/2</strain>
    </source>
</reference>